<evidence type="ECO:0000313" key="2">
    <source>
        <dbReference type="EMBL" id="ESQ27857.1"/>
    </source>
</evidence>
<proteinExistence type="predicted"/>
<reference evidence="2 3" key="1">
    <citation type="journal article" date="2013" name="Front. Plant Sci.">
        <title>The Reference Genome of the Halophytic Plant Eutrema salsugineum.</title>
        <authorList>
            <person name="Yang R."/>
            <person name="Jarvis D.E."/>
            <person name="Chen H."/>
            <person name="Beilstein M.A."/>
            <person name="Grimwood J."/>
            <person name="Jenkins J."/>
            <person name="Shu S."/>
            <person name="Prochnik S."/>
            <person name="Xin M."/>
            <person name="Ma C."/>
            <person name="Schmutz J."/>
            <person name="Wing R.A."/>
            <person name="Mitchell-Olds T."/>
            <person name="Schumaker K.S."/>
            <person name="Wang X."/>
        </authorList>
    </citation>
    <scope>NUCLEOTIDE SEQUENCE [LARGE SCALE GENOMIC DNA]</scope>
</reference>
<gene>
    <name evidence="2" type="ORF">EUTSA_v10019735mg</name>
</gene>
<evidence type="ECO:0000259" key="1">
    <source>
        <dbReference type="Pfam" id="PF01936"/>
    </source>
</evidence>
<dbReference type="InterPro" id="IPR024768">
    <property type="entry name" value="Marf1"/>
</dbReference>
<dbReference type="GO" id="GO:0010468">
    <property type="term" value="P:regulation of gene expression"/>
    <property type="evidence" value="ECO:0007669"/>
    <property type="project" value="InterPro"/>
</dbReference>
<protein>
    <recommendedName>
        <fullName evidence="1">NYN domain-containing protein</fullName>
    </recommendedName>
</protein>
<sequence length="164" mass="18928">LKRMLMHENYKAQPEYVKAKTAVWWDINTCPIPHGYDARRVRPSIESALKNLGYYGPVDIRVIGYLEDTPEHVLRVLSSTGIYVKHGRANGILFYSLMSWQERNPPPASMMLISDKVEDISLALCLRQQRISGYNLLCVYKCDPEYVSILYNTGEWLWESLLAT</sequence>
<dbReference type="PANTHER" id="PTHR14379:SF84">
    <property type="entry name" value="NYN DOMAIN-CONTAINING PROTEIN"/>
    <property type="match status" value="1"/>
</dbReference>
<evidence type="ECO:0000313" key="3">
    <source>
        <dbReference type="Proteomes" id="UP000030689"/>
    </source>
</evidence>
<dbReference type="Gramene" id="ESQ27857">
    <property type="protein sequence ID" value="ESQ27857"/>
    <property type="gene ID" value="EUTSA_v10019735mg"/>
</dbReference>
<dbReference type="OrthoDB" id="1105783at2759"/>
<organism evidence="2 3">
    <name type="scientific">Eutrema salsugineum</name>
    <name type="common">Saltwater cress</name>
    <name type="synonym">Sisymbrium salsugineum</name>
    <dbReference type="NCBI Taxonomy" id="72664"/>
    <lineage>
        <taxon>Eukaryota</taxon>
        <taxon>Viridiplantae</taxon>
        <taxon>Streptophyta</taxon>
        <taxon>Embryophyta</taxon>
        <taxon>Tracheophyta</taxon>
        <taxon>Spermatophyta</taxon>
        <taxon>Magnoliopsida</taxon>
        <taxon>eudicotyledons</taxon>
        <taxon>Gunneridae</taxon>
        <taxon>Pentapetalae</taxon>
        <taxon>rosids</taxon>
        <taxon>malvids</taxon>
        <taxon>Brassicales</taxon>
        <taxon>Brassicaceae</taxon>
        <taxon>Eutremeae</taxon>
        <taxon>Eutrema</taxon>
    </lineage>
</organism>
<dbReference type="OMA" id="RMLMHEN"/>
<dbReference type="PANTHER" id="PTHR14379">
    <property type="entry name" value="LIMKAIN B LKAP"/>
    <property type="match status" value="1"/>
</dbReference>
<keyword evidence="3" id="KW-1185">Reference proteome</keyword>
<dbReference type="InterPro" id="IPR021139">
    <property type="entry name" value="NYN"/>
</dbReference>
<accession>V4KDI6</accession>
<feature type="non-terminal residue" evidence="2">
    <location>
        <position position="164"/>
    </location>
</feature>
<dbReference type="CDD" id="cd10910">
    <property type="entry name" value="PIN_limkain_b1_N_like"/>
    <property type="match status" value="1"/>
</dbReference>
<dbReference type="KEGG" id="eus:EUTSA_v10019735mg"/>
<dbReference type="AlphaFoldDB" id="V4KDI6"/>
<dbReference type="STRING" id="72664.V4KDI6"/>
<dbReference type="Pfam" id="PF01936">
    <property type="entry name" value="NYN"/>
    <property type="match status" value="1"/>
</dbReference>
<dbReference type="Proteomes" id="UP000030689">
    <property type="component" value="Unassembled WGS sequence"/>
</dbReference>
<name>V4KDI6_EUTSA</name>
<feature type="non-terminal residue" evidence="2">
    <location>
        <position position="1"/>
    </location>
</feature>
<dbReference type="GO" id="GO:0005777">
    <property type="term" value="C:peroxisome"/>
    <property type="evidence" value="ECO:0007669"/>
    <property type="project" value="InterPro"/>
</dbReference>
<dbReference type="GO" id="GO:0004540">
    <property type="term" value="F:RNA nuclease activity"/>
    <property type="evidence" value="ECO:0007669"/>
    <property type="project" value="InterPro"/>
</dbReference>
<feature type="domain" description="NYN" evidence="1">
    <location>
        <begin position="20"/>
        <end position="129"/>
    </location>
</feature>
<dbReference type="EMBL" id="KI517953">
    <property type="protein sequence ID" value="ESQ27857.1"/>
    <property type="molecule type" value="Genomic_DNA"/>
</dbReference>